<keyword evidence="2" id="KW-1185">Reference proteome</keyword>
<organism evidence="1 2">
    <name type="scientific">Hibiscus sabdariffa</name>
    <name type="common">roselle</name>
    <dbReference type="NCBI Taxonomy" id="183260"/>
    <lineage>
        <taxon>Eukaryota</taxon>
        <taxon>Viridiplantae</taxon>
        <taxon>Streptophyta</taxon>
        <taxon>Embryophyta</taxon>
        <taxon>Tracheophyta</taxon>
        <taxon>Spermatophyta</taxon>
        <taxon>Magnoliopsida</taxon>
        <taxon>eudicotyledons</taxon>
        <taxon>Gunneridae</taxon>
        <taxon>Pentapetalae</taxon>
        <taxon>rosids</taxon>
        <taxon>malvids</taxon>
        <taxon>Malvales</taxon>
        <taxon>Malvaceae</taxon>
        <taxon>Malvoideae</taxon>
        <taxon>Hibiscus</taxon>
    </lineage>
</organism>
<dbReference type="Proteomes" id="UP001396334">
    <property type="component" value="Unassembled WGS sequence"/>
</dbReference>
<protein>
    <submittedName>
        <fullName evidence="1">Uncharacterized protein</fullName>
    </submittedName>
</protein>
<sequence>MICLGSGGRLCRQTEAGSSLMWTNNVALVFELECKVFSVGHIPKTGTAMAASPACVGLFQQFMVPGLERSWNAILQFASYRIEEKGRFSDVKEAYGGALFAKEGFGYFARDLDATPWALSKFLQSSTICLVSAN</sequence>
<evidence type="ECO:0000313" key="1">
    <source>
        <dbReference type="EMBL" id="KAK8991826.1"/>
    </source>
</evidence>
<comment type="caution">
    <text evidence="1">The sequence shown here is derived from an EMBL/GenBank/DDBJ whole genome shotgun (WGS) entry which is preliminary data.</text>
</comment>
<dbReference type="EMBL" id="JBBPBN010000051">
    <property type="protein sequence ID" value="KAK8991826.1"/>
    <property type="molecule type" value="Genomic_DNA"/>
</dbReference>
<name>A0ABR2PTQ2_9ROSI</name>
<evidence type="ECO:0000313" key="2">
    <source>
        <dbReference type="Proteomes" id="UP001396334"/>
    </source>
</evidence>
<proteinExistence type="predicted"/>
<gene>
    <name evidence="1" type="ORF">V6N11_044726</name>
</gene>
<accession>A0ABR2PTQ2</accession>
<reference evidence="1 2" key="1">
    <citation type="journal article" date="2024" name="G3 (Bethesda)">
        <title>Genome assembly of Hibiscus sabdariffa L. provides insights into metabolisms of medicinal natural products.</title>
        <authorList>
            <person name="Kim T."/>
        </authorList>
    </citation>
    <scope>NUCLEOTIDE SEQUENCE [LARGE SCALE GENOMIC DNA]</scope>
    <source>
        <strain evidence="1">TK-2024</strain>
        <tissue evidence="1">Old leaves</tissue>
    </source>
</reference>